<comment type="caution">
    <text evidence="10">The sequence shown here is derived from an EMBL/GenBank/DDBJ whole genome shotgun (WGS) entry which is preliminary data.</text>
</comment>
<comment type="cofactor">
    <cofactor evidence="1 8">
        <name>Mg(2+)</name>
        <dbReference type="ChEBI" id="CHEBI:18420"/>
    </cofactor>
</comment>
<dbReference type="InterPro" id="IPR002716">
    <property type="entry name" value="PIN_dom"/>
</dbReference>
<keyword evidence="5 8" id="KW-0378">Hydrolase</keyword>
<dbReference type="EMBL" id="BAAAPN010000023">
    <property type="protein sequence ID" value="GAA1750716.1"/>
    <property type="molecule type" value="Genomic_DNA"/>
</dbReference>
<evidence type="ECO:0000256" key="8">
    <source>
        <dbReference type="HAMAP-Rule" id="MF_00265"/>
    </source>
</evidence>
<evidence type="ECO:0000259" key="9">
    <source>
        <dbReference type="Pfam" id="PF01850"/>
    </source>
</evidence>
<feature type="domain" description="PIN" evidence="9">
    <location>
        <begin position="4"/>
        <end position="111"/>
    </location>
</feature>
<accession>A0ABN2K8R4</accession>
<proteinExistence type="inferred from homology"/>
<keyword evidence="11" id="KW-1185">Reference proteome</keyword>
<name>A0ABN2K8R4_9MICO</name>
<keyword evidence="4 8" id="KW-0479">Metal-binding</keyword>
<evidence type="ECO:0000256" key="1">
    <source>
        <dbReference type="ARBA" id="ARBA00001946"/>
    </source>
</evidence>
<comment type="function">
    <text evidence="8">Toxic component of a toxin-antitoxin (TA) system. An RNase.</text>
</comment>
<reference evidence="10 11" key="1">
    <citation type="journal article" date="2019" name="Int. J. Syst. Evol. Microbiol.">
        <title>The Global Catalogue of Microorganisms (GCM) 10K type strain sequencing project: providing services to taxonomists for standard genome sequencing and annotation.</title>
        <authorList>
            <consortium name="The Broad Institute Genomics Platform"/>
            <consortium name="The Broad Institute Genome Sequencing Center for Infectious Disease"/>
            <person name="Wu L."/>
            <person name="Ma J."/>
        </authorList>
    </citation>
    <scope>NUCLEOTIDE SEQUENCE [LARGE SCALE GENOMIC DNA]</scope>
    <source>
        <strain evidence="10 11">JCM 15591</strain>
    </source>
</reference>
<dbReference type="Proteomes" id="UP001501475">
    <property type="component" value="Unassembled WGS sequence"/>
</dbReference>
<keyword evidence="6 8" id="KW-0460">Magnesium</keyword>
<feature type="binding site" evidence="8">
    <location>
        <position position="93"/>
    </location>
    <ligand>
        <name>Mg(2+)</name>
        <dbReference type="ChEBI" id="CHEBI:18420"/>
    </ligand>
</feature>
<evidence type="ECO:0000256" key="7">
    <source>
        <dbReference type="ARBA" id="ARBA00038093"/>
    </source>
</evidence>
<comment type="similarity">
    <text evidence="7 8">Belongs to the PINc/VapC protein family.</text>
</comment>
<protein>
    <recommendedName>
        <fullName evidence="8">Ribonuclease VapC</fullName>
        <shortName evidence="8">RNase VapC</shortName>
        <ecNumber evidence="8">3.1.-.-</ecNumber>
    </recommendedName>
    <alternativeName>
        <fullName evidence="8">Toxin VapC</fullName>
    </alternativeName>
</protein>
<dbReference type="EC" id="3.1.-.-" evidence="8"/>
<feature type="binding site" evidence="8">
    <location>
        <position position="6"/>
    </location>
    <ligand>
        <name>Mg(2+)</name>
        <dbReference type="ChEBI" id="CHEBI:18420"/>
    </ligand>
</feature>
<evidence type="ECO:0000313" key="11">
    <source>
        <dbReference type="Proteomes" id="UP001501475"/>
    </source>
</evidence>
<organism evidence="10 11">
    <name type="scientific">Nostocoides vanveenii</name>
    <dbReference type="NCBI Taxonomy" id="330835"/>
    <lineage>
        <taxon>Bacteria</taxon>
        <taxon>Bacillati</taxon>
        <taxon>Actinomycetota</taxon>
        <taxon>Actinomycetes</taxon>
        <taxon>Micrococcales</taxon>
        <taxon>Intrasporangiaceae</taxon>
        <taxon>Nostocoides</taxon>
    </lineage>
</organism>
<dbReference type="InterPro" id="IPR022907">
    <property type="entry name" value="VapC_family"/>
</dbReference>
<dbReference type="SUPFAM" id="SSF88723">
    <property type="entry name" value="PIN domain-like"/>
    <property type="match status" value="1"/>
</dbReference>
<evidence type="ECO:0000256" key="6">
    <source>
        <dbReference type="ARBA" id="ARBA00022842"/>
    </source>
</evidence>
<dbReference type="InterPro" id="IPR050556">
    <property type="entry name" value="Type_II_TA_system_RNase"/>
</dbReference>
<sequence length="129" mass="13779">MLLFLDTTVLIDHLRGRPAAERVTGLAERGVRAATTAINIEEIVRGLRPPEEVAAQHLASGLIVMPITAEAAWIAGTWRRTYAALGKTLWQADCLIAAAAHLAGAPLATGNPKDFPMPGVDIQHWPVGE</sequence>
<keyword evidence="3 8" id="KW-0540">Nuclease</keyword>
<dbReference type="Pfam" id="PF01850">
    <property type="entry name" value="PIN"/>
    <property type="match status" value="1"/>
</dbReference>
<evidence type="ECO:0000313" key="10">
    <source>
        <dbReference type="EMBL" id="GAA1750716.1"/>
    </source>
</evidence>
<keyword evidence="2 8" id="KW-1277">Toxin-antitoxin system</keyword>
<dbReference type="PANTHER" id="PTHR33653:SF1">
    <property type="entry name" value="RIBONUCLEASE VAPC2"/>
    <property type="match status" value="1"/>
</dbReference>
<evidence type="ECO:0000256" key="3">
    <source>
        <dbReference type="ARBA" id="ARBA00022722"/>
    </source>
</evidence>
<evidence type="ECO:0000256" key="5">
    <source>
        <dbReference type="ARBA" id="ARBA00022801"/>
    </source>
</evidence>
<dbReference type="Gene3D" id="3.40.50.1010">
    <property type="entry name" value="5'-nuclease"/>
    <property type="match status" value="1"/>
</dbReference>
<dbReference type="HAMAP" id="MF_00265">
    <property type="entry name" value="VapC_Nob1"/>
    <property type="match status" value="1"/>
</dbReference>
<dbReference type="InterPro" id="IPR029060">
    <property type="entry name" value="PIN-like_dom_sf"/>
</dbReference>
<keyword evidence="8" id="KW-0800">Toxin</keyword>
<evidence type="ECO:0000256" key="2">
    <source>
        <dbReference type="ARBA" id="ARBA00022649"/>
    </source>
</evidence>
<dbReference type="RefSeq" id="WP_344062683.1">
    <property type="nucleotide sequence ID" value="NZ_BAAAPN010000023.1"/>
</dbReference>
<gene>
    <name evidence="8" type="primary">vapC</name>
    <name evidence="10" type="ORF">GCM10009810_08900</name>
</gene>
<dbReference type="PANTHER" id="PTHR33653">
    <property type="entry name" value="RIBONUCLEASE VAPC2"/>
    <property type="match status" value="1"/>
</dbReference>
<evidence type="ECO:0000256" key="4">
    <source>
        <dbReference type="ARBA" id="ARBA00022723"/>
    </source>
</evidence>